<evidence type="ECO:0000256" key="1">
    <source>
        <dbReference type="ARBA" id="ARBA00003495"/>
    </source>
</evidence>
<dbReference type="GO" id="GO:0046081">
    <property type="term" value="P:dUTP catabolic process"/>
    <property type="evidence" value="ECO:0007669"/>
    <property type="project" value="InterPro"/>
</dbReference>
<proteinExistence type="inferred from homology"/>
<evidence type="ECO:0000259" key="6">
    <source>
        <dbReference type="Pfam" id="PF00692"/>
    </source>
</evidence>
<dbReference type="InterPro" id="IPR029054">
    <property type="entry name" value="dUTPase-like"/>
</dbReference>
<dbReference type="PANTHER" id="PTHR11241">
    <property type="entry name" value="DEOXYURIDINE 5'-TRIPHOSPHATE NUCLEOTIDOHYDROLASE"/>
    <property type="match status" value="1"/>
</dbReference>
<evidence type="ECO:0000256" key="2">
    <source>
        <dbReference type="ARBA" id="ARBA00006581"/>
    </source>
</evidence>
<protein>
    <recommendedName>
        <fullName evidence="3">dUTP diphosphatase</fullName>
        <ecNumber evidence="3">3.6.1.23</ecNumber>
    </recommendedName>
</protein>
<accession>A0A8F6YJS3</accession>
<evidence type="ECO:0000256" key="4">
    <source>
        <dbReference type="ARBA" id="ARBA00022801"/>
    </source>
</evidence>
<keyword evidence="5" id="KW-0546">Nucleotide metabolism</keyword>
<dbReference type="InterPro" id="IPR036157">
    <property type="entry name" value="dUTPase-like_sf"/>
</dbReference>
<feature type="domain" description="dUTPase-like" evidence="6">
    <location>
        <begin position="12"/>
        <end position="144"/>
    </location>
</feature>
<dbReference type="Pfam" id="PF00692">
    <property type="entry name" value="dUTPase"/>
    <property type="match status" value="1"/>
</dbReference>
<dbReference type="GO" id="GO:0004170">
    <property type="term" value="F:dUTP diphosphatase activity"/>
    <property type="evidence" value="ECO:0007669"/>
    <property type="project" value="UniProtKB-EC"/>
</dbReference>
<dbReference type="GO" id="GO:0000287">
    <property type="term" value="F:magnesium ion binding"/>
    <property type="evidence" value="ECO:0007669"/>
    <property type="project" value="InterPro"/>
</dbReference>
<name>A0A8F6YJS3_9VIRU</name>
<evidence type="ECO:0000313" key="7">
    <source>
        <dbReference type="EMBL" id="QXT57793.1"/>
    </source>
</evidence>
<dbReference type="InterPro" id="IPR033704">
    <property type="entry name" value="dUTPase_trimeric"/>
</dbReference>
<reference evidence="7" key="1">
    <citation type="submission" date="2021-02" db="EMBL/GenBank/DDBJ databases">
        <title>Distinct virome patterns of the invasive cane toad (Rhinella marina) across its native and introduced ranges.</title>
        <authorList>
            <person name="Russo A.G."/>
            <person name="Harding E.F."/>
            <person name="Yan G.J."/>
            <person name="Selechnik D."/>
            <person name="Ducatez S."/>
            <person name="DeVore J.L."/>
            <person name="Zhou J."/>
            <person name="Sarma R.R."/>
            <person name="Lee Y.P."/>
            <person name="Richardson M.F."/>
            <person name="Shine R."/>
            <person name="Rollins L.A."/>
            <person name="White P.A."/>
        </authorList>
    </citation>
    <scope>NUCLEOTIDE SEQUENCE</scope>
</reference>
<evidence type="ECO:0000256" key="5">
    <source>
        <dbReference type="ARBA" id="ARBA00023080"/>
    </source>
</evidence>
<dbReference type="PANTHER" id="PTHR11241:SF0">
    <property type="entry name" value="DEOXYURIDINE 5'-TRIPHOSPHATE NUCLEOTIDOHYDROLASE"/>
    <property type="match status" value="1"/>
</dbReference>
<comment type="function">
    <text evidence="1">This enzyme is involved in nucleotide metabolism: it produces dUMP, the immediate precursor of thymidine nucleotides and it decreases the intracellular concentration of dUTP so that uracil cannot be incorporated into DNA.</text>
</comment>
<dbReference type="EC" id="3.6.1.23" evidence="3"/>
<evidence type="ECO:0000256" key="3">
    <source>
        <dbReference type="ARBA" id="ARBA00012379"/>
    </source>
</evidence>
<organism evidence="7">
    <name type="scientific">Rhinella marina erythrocytic-like virus</name>
    <dbReference type="NCBI Taxonomy" id="2859906"/>
    <lineage>
        <taxon>Viruses</taxon>
        <taxon>Varidnaviria</taxon>
        <taxon>Bamfordvirae</taxon>
        <taxon>Nucleocytoviricota</taxon>
        <taxon>Megaviricetes</taxon>
        <taxon>Pimascovirales</taxon>
        <taxon>Pimascovirales incertae sedis</taxon>
        <taxon>Iridoviridae</taxon>
    </lineage>
</organism>
<keyword evidence="4" id="KW-0378">Hydrolase</keyword>
<dbReference type="GO" id="GO:0006226">
    <property type="term" value="P:dUMP biosynthetic process"/>
    <property type="evidence" value="ECO:0007669"/>
    <property type="project" value="InterPro"/>
</dbReference>
<dbReference type="SUPFAM" id="SSF51283">
    <property type="entry name" value="dUTPase-like"/>
    <property type="match status" value="1"/>
</dbReference>
<dbReference type="NCBIfam" id="TIGR00576">
    <property type="entry name" value="dut"/>
    <property type="match status" value="1"/>
</dbReference>
<dbReference type="CDD" id="cd07557">
    <property type="entry name" value="trimeric_dUTPase"/>
    <property type="match status" value="1"/>
</dbReference>
<dbReference type="EMBL" id="MW582928">
    <property type="protein sequence ID" value="QXT57793.1"/>
    <property type="molecule type" value="Genomic_DNA"/>
</dbReference>
<sequence length="145" mass="15625">MSNILYFQYSKCTAPQRSATKAAGIDIASPIDITINPFKCVKIDLEICVKIPTGHYGRLALRSSIAAKGLVLSGGVIDEDYTGSLKAVIINPTDTPVNIAKNDRIVQIICEKCSLPELVNVTSDYWITVVSQSERKDSGFGSTGT</sequence>
<dbReference type="InterPro" id="IPR008181">
    <property type="entry name" value="dUTPase"/>
</dbReference>
<comment type="similarity">
    <text evidence="2">Belongs to the dUTPase family.</text>
</comment>
<dbReference type="Gene3D" id="2.70.40.10">
    <property type="match status" value="1"/>
</dbReference>